<feature type="domain" description="DUF7779" evidence="1">
    <location>
        <begin position="269"/>
        <end position="357"/>
    </location>
</feature>
<dbReference type="InterPro" id="IPR011990">
    <property type="entry name" value="TPR-like_helical_dom_sf"/>
</dbReference>
<dbReference type="Gene3D" id="3.40.50.300">
    <property type="entry name" value="P-loop containing nucleotide triphosphate hydrolases"/>
    <property type="match status" value="1"/>
</dbReference>
<organism evidence="2 3">
    <name type="scientific">Nonomuraea endophytica</name>
    <dbReference type="NCBI Taxonomy" id="714136"/>
    <lineage>
        <taxon>Bacteria</taxon>
        <taxon>Bacillati</taxon>
        <taxon>Actinomycetota</taxon>
        <taxon>Actinomycetes</taxon>
        <taxon>Streptosporangiales</taxon>
        <taxon>Streptosporangiaceae</taxon>
        <taxon>Nonomuraea</taxon>
    </lineage>
</organism>
<evidence type="ECO:0000313" key="2">
    <source>
        <dbReference type="EMBL" id="MBB5084583.1"/>
    </source>
</evidence>
<dbReference type="NCBIfam" id="NF040586">
    <property type="entry name" value="FxSxx_TPR"/>
    <property type="match status" value="1"/>
</dbReference>
<evidence type="ECO:0000313" key="3">
    <source>
        <dbReference type="Proteomes" id="UP000568380"/>
    </source>
</evidence>
<name>A0A7W8AEF8_9ACTN</name>
<reference evidence="2 3" key="1">
    <citation type="submission" date="2020-08" db="EMBL/GenBank/DDBJ databases">
        <title>Genomic Encyclopedia of Type Strains, Phase IV (KMG-IV): sequencing the most valuable type-strain genomes for metagenomic binning, comparative biology and taxonomic classification.</title>
        <authorList>
            <person name="Goeker M."/>
        </authorList>
    </citation>
    <scope>NUCLEOTIDE SEQUENCE [LARGE SCALE GENOMIC DNA]</scope>
    <source>
        <strain evidence="2 3">DSM 45385</strain>
    </source>
</reference>
<proteinExistence type="predicted"/>
<dbReference type="EMBL" id="JACHIN010000024">
    <property type="protein sequence ID" value="MBB5084583.1"/>
    <property type="molecule type" value="Genomic_DNA"/>
</dbReference>
<comment type="caution">
    <text evidence="2">The sequence shown here is derived from an EMBL/GenBank/DDBJ whole genome shotgun (WGS) entry which is preliminary data.</text>
</comment>
<dbReference type="PANTHER" id="PTHR46082:SF6">
    <property type="entry name" value="AAA+ ATPASE DOMAIN-CONTAINING PROTEIN-RELATED"/>
    <property type="match status" value="1"/>
</dbReference>
<dbReference type="InterPro" id="IPR027417">
    <property type="entry name" value="P-loop_NTPase"/>
</dbReference>
<evidence type="ECO:0000259" key="1">
    <source>
        <dbReference type="Pfam" id="PF25000"/>
    </source>
</evidence>
<gene>
    <name evidence="2" type="ORF">HNR40_010092</name>
</gene>
<keyword evidence="3" id="KW-1185">Reference proteome</keyword>
<dbReference type="SUPFAM" id="SSF48452">
    <property type="entry name" value="TPR-like"/>
    <property type="match status" value="2"/>
</dbReference>
<dbReference type="Proteomes" id="UP000568380">
    <property type="component" value="Unassembled WGS sequence"/>
</dbReference>
<dbReference type="Gene3D" id="1.25.40.10">
    <property type="entry name" value="Tetratricopeptide repeat domain"/>
    <property type="match status" value="2"/>
</dbReference>
<sequence>MTQGASEGGARTRVTAWGKEIPFRNPNFTGRVSEIEELRRGLARESAAVIDQPPQALFGLGGVGKTEIAAEYAHRHRGDYDLVWWIRSEQETAVVNGLVALGRRMQPPGFRAEERDYSAQLVIEALEKGEPYGDWLIIFDNANNAGMISEYIPRGRGHVIITSRDSHWRKALGVSGIEVGEFTPDETVEFLSKRVPALTGRRAEAATLAAELGHLPLAAEHAAAYMNETGTSAAEYLTKLRDNAHELLAREVDIPYPLAVAATWGVSRDAISPEADTLFQVMAFFAPEPIAEELLAQPAKAGDLPEDLGRVLGDVGELRQAARQLARFSLAKIDGVLNAVQMHRVVQAVTRSRLMREDPEQAERFRHAVHLLLAGSDPGAPGLDESDPLYERSRSHIVPSGAIESADPTVRQLIINQVRRLHRRGGFFESLSLGELALEEWKLRFGEDDRLTLALAIEVGKATRLSGHWERAYALNLDTLERLRAFGEDDQTYLACALSHGVDLCMMGRYQQALDNDLDLLPRYERVFRPEHEFTLQVRNNIAISLRCLGRFEEALEHDRIALTMRENMFGPQEDQTLTSRFAVARDLRRMGRYEQGLDMIRDVDQLLVRMNAPWDALRVFTALDLAIALRRVGYHQQAAAQAEETLTTQIASKGPDHRMTLLVSTNVINDRRLIDDLAGAQALGEQTVAGWVKAAGDDHPNTLSARANLAVVMRVRGNPRAARELNEQALEGFRRHFGDDHTSTLVVMHNLASDLAMMGAVRQARELGEAAYEGHRRVRGPFHPCTLATGANLSVDRLADGDEEGAARLREEILAAYAETLSNEHPEARLAAQQGRINLDVEPMMS</sequence>
<dbReference type="PANTHER" id="PTHR46082">
    <property type="entry name" value="ATP/GTP-BINDING PROTEIN-RELATED"/>
    <property type="match status" value="1"/>
</dbReference>
<dbReference type="Pfam" id="PF25000">
    <property type="entry name" value="DUF7779"/>
    <property type="match status" value="1"/>
</dbReference>
<accession>A0A7W8AEF8</accession>
<dbReference type="InterPro" id="IPR053137">
    <property type="entry name" value="NLR-like"/>
</dbReference>
<dbReference type="AlphaFoldDB" id="A0A7W8AEF8"/>
<dbReference type="SUPFAM" id="SSF52540">
    <property type="entry name" value="P-loop containing nucleoside triphosphate hydrolases"/>
    <property type="match status" value="1"/>
</dbReference>
<dbReference type="InterPro" id="IPR056681">
    <property type="entry name" value="DUF7779"/>
</dbReference>
<dbReference type="Pfam" id="PF13424">
    <property type="entry name" value="TPR_12"/>
    <property type="match status" value="2"/>
</dbReference>
<protein>
    <submittedName>
        <fullName evidence="2">Tetratricopeptide (TPR) repeat protein</fullName>
    </submittedName>
</protein>
<dbReference type="RefSeq" id="WP_184974780.1">
    <property type="nucleotide sequence ID" value="NZ_JACHIN010000024.1"/>
</dbReference>